<accession>A0A450SER0</accession>
<reference evidence="2" key="1">
    <citation type="submission" date="2019-02" db="EMBL/GenBank/DDBJ databases">
        <authorList>
            <person name="Gruber-Vodicka R. H."/>
            <person name="Seah K. B. B."/>
        </authorList>
    </citation>
    <scope>NUCLEOTIDE SEQUENCE</scope>
    <source>
        <strain evidence="2">BECK_DK47</strain>
    </source>
</reference>
<evidence type="ECO:0000256" key="1">
    <source>
        <dbReference type="SAM" id="MobiDB-lite"/>
    </source>
</evidence>
<dbReference type="EMBL" id="CAADEX010000032">
    <property type="protein sequence ID" value="VFJ51181.1"/>
    <property type="molecule type" value="Genomic_DNA"/>
</dbReference>
<name>A0A450SER0_9GAMM</name>
<organism evidence="2">
    <name type="scientific">Candidatus Kentrum sp. DK</name>
    <dbReference type="NCBI Taxonomy" id="2126562"/>
    <lineage>
        <taxon>Bacteria</taxon>
        <taxon>Pseudomonadati</taxon>
        <taxon>Pseudomonadota</taxon>
        <taxon>Gammaproteobacteria</taxon>
        <taxon>Candidatus Kentrum</taxon>
    </lineage>
</organism>
<proteinExistence type="predicted"/>
<sequence>MERYRSLRPNHVHQLTVSVSKHYWVTNDGILKYQHKKMEVSLDAVTTSKKNHLIFFIIRDHFSGVVYFEVSTVREGISLDGSLYRAWSRKEYFDFCGIPELLTIPKTVEKAFPEIKEKISLLGVKFPKVTSGFQSGVREVRTLEEYMGIYAEKPFEANHESINKTCVYLSSMDATIGKQPKIELWRNHVGAITVPPASWPKTDPVLAAPTAGTNRGGEGSSRGAGRSSATTETDNDLKKKRFRERANRARRELTKERERYGFINDGAGRRYRVPVYYLLAGANEKALDFYAWYESTFPNDTEEPISSLYWALAELRAGREEEALYRLQITMISNLYLLPFLFHEPIEPLDIWHASNYEHQDYLWEVEEYLDEPTDGERQWIKDAYNSQPFEILRNEYVRTYHDLNGEHDVRRRSDILDKWRQFYLRFFDKRWLKKNKPVRGSR</sequence>
<dbReference type="AlphaFoldDB" id="A0A450SER0"/>
<protein>
    <submittedName>
        <fullName evidence="2">Uncharacterized protein</fullName>
    </submittedName>
</protein>
<gene>
    <name evidence="2" type="ORF">BECKDK2373B_GA0170837_103221</name>
</gene>
<feature type="region of interest" description="Disordered" evidence="1">
    <location>
        <begin position="200"/>
        <end position="250"/>
    </location>
</feature>
<evidence type="ECO:0000313" key="2">
    <source>
        <dbReference type="EMBL" id="VFJ51181.1"/>
    </source>
</evidence>